<name>A0A6S6YMR2_9BURK</name>
<keyword evidence="3" id="KW-1185">Reference proteome</keyword>
<dbReference type="EMBL" id="CADIJX010000001">
    <property type="protein sequence ID" value="CAB3631041.1"/>
    <property type="molecule type" value="Genomic_DNA"/>
</dbReference>
<evidence type="ECO:0000256" key="1">
    <source>
        <dbReference type="SAM" id="SignalP"/>
    </source>
</evidence>
<reference evidence="2 3" key="1">
    <citation type="submission" date="2020-04" db="EMBL/GenBank/DDBJ databases">
        <authorList>
            <person name="De Canck E."/>
        </authorList>
    </citation>
    <scope>NUCLEOTIDE SEQUENCE [LARGE SCALE GENOMIC DNA]</scope>
    <source>
        <strain evidence="2 3">LMG 3431</strain>
    </source>
</reference>
<dbReference type="Proteomes" id="UP000494108">
    <property type="component" value="Unassembled WGS sequence"/>
</dbReference>
<organism evidence="2 3">
    <name type="scientific">Achromobacter pestifer</name>
    <dbReference type="NCBI Taxonomy" id="1353889"/>
    <lineage>
        <taxon>Bacteria</taxon>
        <taxon>Pseudomonadati</taxon>
        <taxon>Pseudomonadota</taxon>
        <taxon>Betaproteobacteria</taxon>
        <taxon>Burkholderiales</taxon>
        <taxon>Alcaligenaceae</taxon>
        <taxon>Achromobacter</taxon>
    </lineage>
</organism>
<sequence length="383" mass="41342">MRKRLMFPPRPLLTAAAMTLSLAAAAPALADCGPAPLDFGAAPTLPAMPVSVALDGERVLLGKQGERIALQRKLVWADKAGDLSPRTWADKVDWSAYATPAKASKPAPTRLYFSPEGQLCRMEQYLSIRGQSVLVGGYTLDYDAGGALAGYTEFTEASDAAAQPYRVSRRACLQRDAQGLLTTFIDDGCDDPKGPGASRHYVRNAQGQLLRVIDTLSPGAPQAVQTYNALGEPGPRYVSQPSNYVTAGDSRAPYAYAAPTQHIDRVYPRLREDLAALPSEIPGIEWRIVRIADEVPMNDRDDQSSWDPNVQTVLAQGETDAQSMARLTPAAQDAVWQAMQAHPGRILFYFDPMGRVLLTSAITPAQWEACGDPTNLAPDACGK</sequence>
<feature type="signal peptide" evidence="1">
    <location>
        <begin position="1"/>
        <end position="30"/>
    </location>
</feature>
<accession>A0A6S6YMR2</accession>
<protein>
    <submittedName>
        <fullName evidence="2">Uncharacterized protein</fullName>
    </submittedName>
</protein>
<proteinExistence type="predicted"/>
<dbReference type="AlphaFoldDB" id="A0A6S6YMR2"/>
<evidence type="ECO:0000313" key="3">
    <source>
        <dbReference type="Proteomes" id="UP000494108"/>
    </source>
</evidence>
<evidence type="ECO:0000313" key="2">
    <source>
        <dbReference type="EMBL" id="CAB3631041.1"/>
    </source>
</evidence>
<gene>
    <name evidence="2" type="ORF">LMG3431_01215</name>
</gene>
<feature type="chain" id="PRO_5028878279" evidence="1">
    <location>
        <begin position="31"/>
        <end position="383"/>
    </location>
</feature>
<keyword evidence="1" id="KW-0732">Signal</keyword>